<evidence type="ECO:0000256" key="1">
    <source>
        <dbReference type="ARBA" id="ARBA00006592"/>
    </source>
</evidence>
<evidence type="ECO:0000256" key="6">
    <source>
        <dbReference type="SAM" id="MobiDB-lite"/>
    </source>
</evidence>
<organism evidence="8">
    <name type="scientific">Lycosa singoriensis</name>
    <name type="common">Wolf spider</name>
    <name type="synonym">Aranea singoriensis</name>
    <dbReference type="NCBI Taxonomy" id="434756"/>
    <lineage>
        <taxon>Eukaryota</taxon>
        <taxon>Metazoa</taxon>
        <taxon>Ecdysozoa</taxon>
        <taxon>Arthropoda</taxon>
        <taxon>Chelicerata</taxon>
        <taxon>Arachnida</taxon>
        <taxon>Araneae</taxon>
        <taxon>Araneomorphae</taxon>
        <taxon>Entelegynae</taxon>
        <taxon>Lycosoidea</taxon>
        <taxon>Lycosidae</taxon>
        <taxon>Lycosa</taxon>
    </lineage>
</organism>
<dbReference type="InterPro" id="IPR014722">
    <property type="entry name" value="Rib_uL2_dom2"/>
</dbReference>
<reference evidence="8" key="1">
    <citation type="submission" date="2007-10" db="EMBL/GenBank/DDBJ databases">
        <title>Transcriptome analysis of the venom gland of the Chinese wolf spider Lycosa Singoriensis.</title>
        <authorList>
            <person name="Zhang Y."/>
            <person name="Liang S."/>
        </authorList>
    </citation>
    <scope>NUCLEOTIDE SEQUENCE</scope>
    <source>
        <tissue evidence="8">Venom gland</tissue>
    </source>
</reference>
<dbReference type="GO" id="GO:0003723">
    <property type="term" value="F:RNA binding"/>
    <property type="evidence" value="ECO:0007669"/>
    <property type="project" value="InterPro"/>
</dbReference>
<dbReference type="PANTHER" id="PTHR11127:SF2">
    <property type="entry name" value="LARGE RIBOSOMAL SUBUNIT PROTEIN EL14"/>
    <property type="match status" value="1"/>
</dbReference>
<evidence type="ECO:0000256" key="2">
    <source>
        <dbReference type="ARBA" id="ARBA00022980"/>
    </source>
</evidence>
<dbReference type="PANTHER" id="PTHR11127">
    <property type="entry name" value="60S RIBOSOMAL PROTEIN L14"/>
    <property type="match status" value="1"/>
</dbReference>
<protein>
    <recommendedName>
        <fullName evidence="4">Large ribosomal subunit protein eL14</fullName>
    </recommendedName>
    <alternativeName>
        <fullName evidence="5">60S ribosomal protein L14</fullName>
    </alternativeName>
</protein>
<evidence type="ECO:0000256" key="5">
    <source>
        <dbReference type="ARBA" id="ARBA00035318"/>
    </source>
</evidence>
<dbReference type="InterPro" id="IPR002784">
    <property type="entry name" value="Ribosomal_eL14_dom"/>
</dbReference>
<dbReference type="GO" id="GO:0042273">
    <property type="term" value="P:ribosomal large subunit biogenesis"/>
    <property type="evidence" value="ECO:0007669"/>
    <property type="project" value="TreeGrafter"/>
</dbReference>
<evidence type="ECO:0000313" key="8">
    <source>
        <dbReference type="EMBL" id="ABX75387.1"/>
    </source>
</evidence>
<dbReference type="SUPFAM" id="SSF50104">
    <property type="entry name" value="Translation proteins SH3-like domain"/>
    <property type="match status" value="1"/>
</dbReference>
<sequence length="155" mass="18059">MDFRHYVQIGRVAYISFGKDAGKLCAIVDVIDQNRALVDGPCTGVQRQAVKFKRLRLTKFRLKFPHSTSARVVRKAWEAEKITEKWNETSTAKKMAARKLKTTMNDFDRFKVYKVKQSMNRIIRSQFLRMRGKALKNPPKPRPKRFKGKKATKKA</sequence>
<dbReference type="FunFam" id="2.30.30.30:FF:000022">
    <property type="entry name" value="60S ribosomal protein L14"/>
    <property type="match status" value="1"/>
</dbReference>
<feature type="region of interest" description="Disordered" evidence="6">
    <location>
        <begin position="131"/>
        <end position="155"/>
    </location>
</feature>
<dbReference type="AlphaFoldDB" id="A9QQ40"/>
<dbReference type="Gene3D" id="6.10.250.2270">
    <property type="match status" value="1"/>
</dbReference>
<comment type="similarity">
    <text evidence="1">Belongs to the eukaryotic ribosomal protein eL14 family.</text>
</comment>
<accession>A9QQ40</accession>
<dbReference type="EMBL" id="EU247125">
    <property type="protein sequence ID" value="ABX75387.1"/>
    <property type="molecule type" value="mRNA"/>
</dbReference>
<dbReference type="InterPro" id="IPR008991">
    <property type="entry name" value="Translation_prot_SH3-like_sf"/>
</dbReference>
<evidence type="ECO:0000256" key="3">
    <source>
        <dbReference type="ARBA" id="ARBA00023274"/>
    </source>
</evidence>
<dbReference type="Pfam" id="PF01929">
    <property type="entry name" value="Ribosomal_L14e"/>
    <property type="match status" value="1"/>
</dbReference>
<proteinExistence type="evidence at transcript level"/>
<evidence type="ECO:0000256" key="4">
    <source>
        <dbReference type="ARBA" id="ARBA00035215"/>
    </source>
</evidence>
<dbReference type="GO" id="GO:0022625">
    <property type="term" value="C:cytosolic large ribosomal subunit"/>
    <property type="evidence" value="ECO:0007669"/>
    <property type="project" value="TreeGrafter"/>
</dbReference>
<dbReference type="GO" id="GO:0006412">
    <property type="term" value="P:translation"/>
    <property type="evidence" value="ECO:0007669"/>
    <property type="project" value="InterPro"/>
</dbReference>
<dbReference type="InterPro" id="IPR039660">
    <property type="entry name" value="Ribosomal_eL14"/>
</dbReference>
<dbReference type="Gene3D" id="2.30.30.30">
    <property type="match status" value="1"/>
</dbReference>
<keyword evidence="2 8" id="KW-0689">Ribosomal protein</keyword>
<keyword evidence="3" id="KW-0687">Ribonucleoprotein</keyword>
<dbReference type="GO" id="GO:0003735">
    <property type="term" value="F:structural constituent of ribosome"/>
    <property type="evidence" value="ECO:0007669"/>
    <property type="project" value="InterPro"/>
</dbReference>
<dbReference type="CDD" id="cd23702">
    <property type="entry name" value="eL14"/>
    <property type="match status" value="1"/>
</dbReference>
<feature type="domain" description="Large ribosomal subunit protein eL14" evidence="7">
    <location>
        <begin position="46"/>
        <end position="119"/>
    </location>
</feature>
<name>A9QQ40_LYCSI</name>
<evidence type="ECO:0000259" key="7">
    <source>
        <dbReference type="Pfam" id="PF01929"/>
    </source>
</evidence>